<accession>A0A8J2KM51</accession>
<dbReference type="OrthoDB" id="348201at2759"/>
<name>A0A8J2KM51_9HEXA</name>
<proteinExistence type="predicted"/>
<comment type="caution">
    <text evidence="1">The sequence shown here is derived from an EMBL/GenBank/DDBJ whole genome shotgun (WGS) entry which is preliminary data.</text>
</comment>
<dbReference type="Proteomes" id="UP000708208">
    <property type="component" value="Unassembled WGS sequence"/>
</dbReference>
<evidence type="ECO:0000313" key="2">
    <source>
        <dbReference type="Proteomes" id="UP000708208"/>
    </source>
</evidence>
<dbReference type="AlphaFoldDB" id="A0A8J2KM51"/>
<reference evidence="1" key="1">
    <citation type="submission" date="2021-06" db="EMBL/GenBank/DDBJ databases">
        <authorList>
            <person name="Hodson N. C."/>
            <person name="Mongue J. A."/>
            <person name="Jaron S. K."/>
        </authorList>
    </citation>
    <scope>NUCLEOTIDE SEQUENCE</scope>
</reference>
<evidence type="ECO:0000313" key="1">
    <source>
        <dbReference type="EMBL" id="CAG7728425.1"/>
    </source>
</evidence>
<protein>
    <submittedName>
        <fullName evidence="1">Uncharacterized protein</fullName>
    </submittedName>
</protein>
<sequence>MLSSSGLRLVVTRLIVAPTFIEAITQGVYDAALSNNPLNLLTNVDVISVIRKSLDFDDMVTVDASFACLADVMFPITEEVVH</sequence>
<dbReference type="EMBL" id="CAJVCH010163246">
    <property type="protein sequence ID" value="CAG7728425.1"/>
    <property type="molecule type" value="Genomic_DNA"/>
</dbReference>
<keyword evidence="2" id="KW-1185">Reference proteome</keyword>
<gene>
    <name evidence="1" type="ORF">AFUS01_LOCUS17203</name>
</gene>
<organism evidence="1 2">
    <name type="scientific">Allacma fusca</name>
    <dbReference type="NCBI Taxonomy" id="39272"/>
    <lineage>
        <taxon>Eukaryota</taxon>
        <taxon>Metazoa</taxon>
        <taxon>Ecdysozoa</taxon>
        <taxon>Arthropoda</taxon>
        <taxon>Hexapoda</taxon>
        <taxon>Collembola</taxon>
        <taxon>Symphypleona</taxon>
        <taxon>Sminthuridae</taxon>
        <taxon>Allacma</taxon>
    </lineage>
</organism>